<keyword evidence="3" id="KW-1185">Reference proteome</keyword>
<keyword evidence="1" id="KW-0812">Transmembrane</keyword>
<feature type="transmembrane region" description="Helical" evidence="1">
    <location>
        <begin position="30"/>
        <end position="49"/>
    </location>
</feature>
<keyword evidence="1" id="KW-0472">Membrane</keyword>
<sequence length="57" mass="6788">MIHHDSSPQTTINQMYMIFADTYMQVKYCLITYFISLSGISFFLTTFHFRKFIASCF</sequence>
<name>A0A1I7N951_9BACT</name>
<reference evidence="3" key="1">
    <citation type="submission" date="2016-10" db="EMBL/GenBank/DDBJ databases">
        <authorList>
            <person name="Varghese N."/>
            <person name="Submissions S."/>
        </authorList>
    </citation>
    <scope>NUCLEOTIDE SEQUENCE [LARGE SCALE GENOMIC DNA]</scope>
    <source>
        <strain evidence="3">DSM 14807</strain>
    </source>
</reference>
<dbReference type="AlphaFoldDB" id="A0A1I7N951"/>
<protein>
    <submittedName>
        <fullName evidence="2">Uncharacterized protein</fullName>
    </submittedName>
</protein>
<gene>
    <name evidence="2" type="ORF">SAMN05660895_1013</name>
</gene>
<organism evidence="2 3">
    <name type="scientific">Thermoflavifilum thermophilum</name>
    <dbReference type="NCBI Taxonomy" id="1393122"/>
    <lineage>
        <taxon>Bacteria</taxon>
        <taxon>Pseudomonadati</taxon>
        <taxon>Bacteroidota</taxon>
        <taxon>Chitinophagia</taxon>
        <taxon>Chitinophagales</taxon>
        <taxon>Chitinophagaceae</taxon>
        <taxon>Thermoflavifilum</taxon>
    </lineage>
</organism>
<evidence type="ECO:0000313" key="2">
    <source>
        <dbReference type="EMBL" id="SFV31224.1"/>
    </source>
</evidence>
<proteinExistence type="predicted"/>
<accession>A0A1I7N951</accession>
<evidence type="ECO:0000256" key="1">
    <source>
        <dbReference type="SAM" id="Phobius"/>
    </source>
</evidence>
<evidence type="ECO:0000313" key="3">
    <source>
        <dbReference type="Proteomes" id="UP000199537"/>
    </source>
</evidence>
<dbReference type="STRING" id="1393122.SAMN05660895_1013"/>
<dbReference type="EMBL" id="FPCJ01000001">
    <property type="protein sequence ID" value="SFV31224.1"/>
    <property type="molecule type" value="Genomic_DNA"/>
</dbReference>
<dbReference type="Proteomes" id="UP000199537">
    <property type="component" value="Unassembled WGS sequence"/>
</dbReference>
<keyword evidence="1" id="KW-1133">Transmembrane helix</keyword>